<dbReference type="Proteomes" id="UP000037460">
    <property type="component" value="Unassembled WGS sequence"/>
</dbReference>
<dbReference type="EMBL" id="JWZX01000851">
    <property type="protein sequence ID" value="KOO35487.1"/>
    <property type="molecule type" value="Genomic_DNA"/>
</dbReference>
<comment type="caution">
    <text evidence="1">The sequence shown here is derived from an EMBL/GenBank/DDBJ whole genome shotgun (WGS) entry which is preliminary data.</text>
</comment>
<name>A0A0M0KA87_9EUKA</name>
<evidence type="ECO:0000313" key="1">
    <source>
        <dbReference type="EMBL" id="KOO35487.1"/>
    </source>
</evidence>
<keyword evidence="2" id="KW-1185">Reference proteome</keyword>
<accession>A0A0M0KA87</accession>
<dbReference type="AlphaFoldDB" id="A0A0M0KA87"/>
<proteinExistence type="predicted"/>
<reference evidence="2" key="1">
    <citation type="journal article" date="2015" name="PLoS Genet.">
        <title>Genome Sequence and Transcriptome Analyses of Chrysochromulina tobin: Metabolic Tools for Enhanced Algal Fitness in the Prominent Order Prymnesiales (Haptophyceae).</title>
        <authorList>
            <person name="Hovde B.T."/>
            <person name="Deodato C.R."/>
            <person name="Hunsperger H.M."/>
            <person name="Ryken S.A."/>
            <person name="Yost W."/>
            <person name="Jha R.K."/>
            <person name="Patterson J."/>
            <person name="Monnat R.J. Jr."/>
            <person name="Barlow S.B."/>
            <person name="Starkenburg S.R."/>
            <person name="Cattolico R.A."/>
        </authorList>
    </citation>
    <scope>NUCLEOTIDE SEQUENCE</scope>
    <source>
        <strain evidence="2">CCMP291</strain>
    </source>
</reference>
<dbReference type="OrthoDB" id="39714at2759"/>
<protein>
    <submittedName>
        <fullName evidence="1">Uncharacterized protein</fullName>
    </submittedName>
</protein>
<evidence type="ECO:0000313" key="2">
    <source>
        <dbReference type="Proteomes" id="UP000037460"/>
    </source>
</evidence>
<organism evidence="1 2">
    <name type="scientific">Chrysochromulina tobinii</name>
    <dbReference type="NCBI Taxonomy" id="1460289"/>
    <lineage>
        <taxon>Eukaryota</taxon>
        <taxon>Haptista</taxon>
        <taxon>Haptophyta</taxon>
        <taxon>Prymnesiophyceae</taxon>
        <taxon>Prymnesiales</taxon>
        <taxon>Chrysochromulinaceae</taxon>
        <taxon>Chrysochromulina</taxon>
    </lineage>
</organism>
<gene>
    <name evidence="1" type="ORF">Ctob_016442</name>
</gene>
<sequence>MGTLRAVVSMTCAGMGTVRAVMGNMRDVVSTSRAVVGIIHAVVGTVRAVMGNLRAVMGNLRAVMGNVRAVVSMSCAVMGTLRAVKSTIRDFASTTRADMGTMSAVASTKPASGKCLASIGVESTGGIYVYDVSTPAQPRFRDVLNVCNWRLGDLTCGETCFYVSGGDGDDGVAGTESYLIELTCHLIQERTQTIPDEPYLIELTCNLNDGPKSLVCIWAASRLHLVCISSASRLHLVCIWAADSPLGLYDVFLAATPLAGGLTAYIIECGPLRGNDGSCSNSAPSPYLSTAVGGTRLYRNRDGKSTIEPRAICRYAACIEPRAICHYAACIGAVRNSTTADGLRKVAPKVVEIALEKLFIKGTIGDADVKYTFLYDQTNASEDTAGDPMEKAAGLDDAP</sequence>